<proteinExistence type="predicted"/>
<evidence type="ECO:0000256" key="7">
    <source>
        <dbReference type="ARBA" id="ARBA00022737"/>
    </source>
</evidence>
<sequence>MSTQLPAFTQRQVSMVLDLNKCLGCHTCSIACKKMWNTDPGTDYTYWNNVETMPGKGYPANYPQIGGRTETGKVKRGQIPNMDTGYGRSWSFNHKDVLASTGQPVKLWIKPKEEVKWGPNFDEDEGTGHYPQDNHYFYLPRLCNHCTHPACLDACPRGAIEKREHDGIVLVNQDRCHGYRFCVEACPYKKVYFDHVRQVSAKCIFCAPRVEEGVAPACARQCPGRLRFVGYRDDQDGPIWKLVEKYQVALPLHGEWGLGPNVFYVPPMSPSKMDDRGRPTGEPRIPLAYLESLFGPRVKDVLNLLHAERDKKKRGEKSELMDLLIAYNWNDNFKLEPQQREVFGERH</sequence>
<evidence type="ECO:0000256" key="3">
    <source>
        <dbReference type="ARBA" id="ARBA00004196"/>
    </source>
</evidence>
<keyword evidence="14" id="KW-1185">Reference proteome</keyword>
<keyword evidence="10" id="KW-0411">Iron-sulfur</keyword>
<evidence type="ECO:0000313" key="13">
    <source>
        <dbReference type="EMBL" id="SMB25045.1"/>
    </source>
</evidence>
<dbReference type="CDD" id="cd10555">
    <property type="entry name" value="EBDH_beta"/>
    <property type="match status" value="1"/>
</dbReference>
<dbReference type="EMBL" id="LT837803">
    <property type="protein sequence ID" value="SMB25045.1"/>
    <property type="molecule type" value="Genomic_DNA"/>
</dbReference>
<keyword evidence="6" id="KW-0479">Metal-binding</keyword>
<dbReference type="Proteomes" id="UP000242886">
    <property type="component" value="Chromosome SDENCHOL"/>
</dbReference>
<dbReference type="GO" id="GO:0016020">
    <property type="term" value="C:membrane"/>
    <property type="evidence" value="ECO:0007669"/>
    <property type="project" value="TreeGrafter"/>
</dbReference>
<dbReference type="AlphaFoldDB" id="A0A7Z7HQM4"/>
<evidence type="ECO:0000256" key="2">
    <source>
        <dbReference type="ARBA" id="ARBA00001966"/>
    </source>
</evidence>
<dbReference type="GO" id="GO:0030313">
    <property type="term" value="C:cell envelope"/>
    <property type="evidence" value="ECO:0007669"/>
    <property type="project" value="UniProtKB-SubCell"/>
</dbReference>
<evidence type="ECO:0000256" key="10">
    <source>
        <dbReference type="ARBA" id="ARBA00023014"/>
    </source>
</evidence>
<dbReference type="SUPFAM" id="SSF54862">
    <property type="entry name" value="4Fe-4S ferredoxins"/>
    <property type="match status" value="1"/>
</dbReference>
<feature type="domain" description="4Fe-4S ferredoxin-type" evidence="12">
    <location>
        <begin position="167"/>
        <end position="196"/>
    </location>
</feature>
<protein>
    <submittedName>
        <fullName evidence="13">Dimethylsulfide dehydrogenase subunit beta</fullName>
    </submittedName>
</protein>
<gene>
    <name evidence="13" type="primary">ddhB</name>
    <name evidence="13" type="ORF">SDENCHOL_11192</name>
</gene>
<evidence type="ECO:0000256" key="11">
    <source>
        <dbReference type="ARBA" id="ARBA00023291"/>
    </source>
</evidence>
<evidence type="ECO:0000313" key="14">
    <source>
        <dbReference type="Proteomes" id="UP000242886"/>
    </source>
</evidence>
<comment type="cofactor">
    <cofactor evidence="1">
        <name>[3Fe-4S] cluster</name>
        <dbReference type="ChEBI" id="CHEBI:21137"/>
    </cofactor>
</comment>
<keyword evidence="7" id="KW-0677">Repeat</keyword>
<evidence type="ECO:0000256" key="9">
    <source>
        <dbReference type="ARBA" id="ARBA00023004"/>
    </source>
</evidence>
<keyword evidence="11" id="KW-0003">3Fe-4S</keyword>
<feature type="domain" description="4Fe-4S ferredoxin-type" evidence="12">
    <location>
        <begin position="13"/>
        <end position="41"/>
    </location>
</feature>
<dbReference type="InterPro" id="IPR017896">
    <property type="entry name" value="4Fe4S_Fe-S-bd"/>
</dbReference>
<name>A0A7Z7HQM4_9PROT</name>
<reference evidence="13" key="1">
    <citation type="submission" date="2017-03" db="EMBL/GenBank/DDBJ databases">
        <authorList>
            <consortium name="AG Boll"/>
        </authorList>
    </citation>
    <scope>NUCLEOTIDE SEQUENCE [LARGE SCALE GENOMIC DNA]</scope>
    <source>
        <strain evidence="13">Chol</strain>
    </source>
</reference>
<dbReference type="GO" id="GO:0042597">
    <property type="term" value="C:periplasmic space"/>
    <property type="evidence" value="ECO:0007669"/>
    <property type="project" value="InterPro"/>
</dbReference>
<dbReference type="GO" id="GO:0046872">
    <property type="term" value="F:metal ion binding"/>
    <property type="evidence" value="ECO:0007669"/>
    <property type="project" value="UniProtKB-KW"/>
</dbReference>
<evidence type="ECO:0000256" key="6">
    <source>
        <dbReference type="ARBA" id="ARBA00022723"/>
    </source>
</evidence>
<evidence type="ECO:0000256" key="8">
    <source>
        <dbReference type="ARBA" id="ARBA00022982"/>
    </source>
</evidence>
<dbReference type="PANTHER" id="PTHR43518:SF1">
    <property type="entry name" value="RESPIRATORY NITRATE REDUCTASE 1 BETA CHAIN"/>
    <property type="match status" value="1"/>
</dbReference>
<organism evidence="13 14">
    <name type="scientific">Sterolibacterium denitrificans</name>
    <dbReference type="NCBI Taxonomy" id="157592"/>
    <lineage>
        <taxon>Bacteria</taxon>
        <taxon>Pseudomonadati</taxon>
        <taxon>Pseudomonadota</taxon>
        <taxon>Betaproteobacteria</taxon>
        <taxon>Nitrosomonadales</taxon>
        <taxon>Sterolibacteriaceae</taxon>
        <taxon>Sterolibacterium</taxon>
    </lineage>
</organism>
<keyword evidence="8" id="KW-0249">Electron transport</keyword>
<dbReference type="GO" id="GO:0051538">
    <property type="term" value="F:3 iron, 4 sulfur cluster binding"/>
    <property type="evidence" value="ECO:0007669"/>
    <property type="project" value="UniProtKB-KW"/>
</dbReference>
<evidence type="ECO:0000256" key="4">
    <source>
        <dbReference type="ARBA" id="ARBA00022448"/>
    </source>
</evidence>
<evidence type="ECO:0000256" key="1">
    <source>
        <dbReference type="ARBA" id="ARBA00001927"/>
    </source>
</evidence>
<feature type="domain" description="4Fe-4S ferredoxin-type" evidence="12">
    <location>
        <begin position="134"/>
        <end position="165"/>
    </location>
</feature>
<keyword evidence="5" id="KW-0004">4Fe-4S</keyword>
<evidence type="ECO:0000256" key="5">
    <source>
        <dbReference type="ARBA" id="ARBA00022485"/>
    </source>
</evidence>
<evidence type="ECO:0000259" key="12">
    <source>
        <dbReference type="PROSITE" id="PS51379"/>
    </source>
</evidence>
<dbReference type="Pfam" id="PF13247">
    <property type="entry name" value="Fer4_11"/>
    <property type="match status" value="1"/>
</dbReference>
<dbReference type="Gene3D" id="3.30.70.20">
    <property type="match status" value="3"/>
</dbReference>
<dbReference type="NCBIfam" id="TIGR03478">
    <property type="entry name" value="DMSO_red_II_bet"/>
    <property type="match status" value="1"/>
</dbReference>
<dbReference type="RefSeq" id="WP_154716404.1">
    <property type="nucleotide sequence ID" value="NZ_LT837803.1"/>
</dbReference>
<dbReference type="GO" id="GO:0009061">
    <property type="term" value="P:anaerobic respiration"/>
    <property type="evidence" value="ECO:0007669"/>
    <property type="project" value="InterPro"/>
</dbReference>
<comment type="subcellular location">
    <subcellularLocation>
        <location evidence="3">Cell envelope</location>
    </subcellularLocation>
</comment>
<dbReference type="PANTHER" id="PTHR43518">
    <property type="entry name" value="NITRATE REDUCTASE BETA SUBUNIT"/>
    <property type="match status" value="1"/>
</dbReference>
<dbReference type="GO" id="GO:0051539">
    <property type="term" value="F:4 iron, 4 sulfur cluster binding"/>
    <property type="evidence" value="ECO:0007669"/>
    <property type="project" value="UniProtKB-KW"/>
</dbReference>
<comment type="cofactor">
    <cofactor evidence="2">
        <name>[4Fe-4S] cluster</name>
        <dbReference type="ChEBI" id="CHEBI:49883"/>
    </cofactor>
</comment>
<keyword evidence="4" id="KW-0813">Transport</keyword>
<keyword evidence="9" id="KW-0408">Iron</keyword>
<accession>A0A7Z7HQM4</accession>
<dbReference type="PROSITE" id="PS51379">
    <property type="entry name" value="4FE4S_FER_2"/>
    <property type="match status" value="3"/>
</dbReference>
<dbReference type="InterPro" id="IPR017839">
    <property type="entry name" value="DMSO_Rdtase_II_Fe-S_su"/>
</dbReference>
<dbReference type="GO" id="GO:0009055">
    <property type="term" value="F:electron transfer activity"/>
    <property type="evidence" value="ECO:0007669"/>
    <property type="project" value="TreeGrafter"/>
</dbReference>